<keyword evidence="7" id="KW-1185">Reference proteome</keyword>
<evidence type="ECO:0000313" key="6">
    <source>
        <dbReference type="EMBL" id="TPE51763.1"/>
    </source>
</evidence>
<dbReference type="InterPro" id="IPR000847">
    <property type="entry name" value="LysR_HTH_N"/>
</dbReference>
<evidence type="ECO:0000256" key="3">
    <source>
        <dbReference type="ARBA" id="ARBA00023125"/>
    </source>
</evidence>
<dbReference type="SUPFAM" id="SSF53850">
    <property type="entry name" value="Periplasmic binding protein-like II"/>
    <property type="match status" value="1"/>
</dbReference>
<dbReference type="EMBL" id="VFRP01000006">
    <property type="protein sequence ID" value="TPE51763.1"/>
    <property type="molecule type" value="Genomic_DNA"/>
</dbReference>
<dbReference type="GO" id="GO:0043565">
    <property type="term" value="F:sequence-specific DNA binding"/>
    <property type="evidence" value="ECO:0007669"/>
    <property type="project" value="TreeGrafter"/>
</dbReference>
<dbReference type="RefSeq" id="WP_140453736.1">
    <property type="nucleotide sequence ID" value="NZ_VFRP01000006.1"/>
</dbReference>
<dbReference type="CDD" id="cd08432">
    <property type="entry name" value="PBP2_GcdR_TrpI_HvrB_AmpR_like"/>
    <property type="match status" value="1"/>
</dbReference>
<comment type="caution">
    <text evidence="6">The sequence shown here is derived from an EMBL/GenBank/DDBJ whole genome shotgun (WGS) entry which is preliminary data.</text>
</comment>
<dbReference type="PRINTS" id="PR00039">
    <property type="entry name" value="HTHLYSR"/>
</dbReference>
<dbReference type="Pfam" id="PF03466">
    <property type="entry name" value="LysR_substrate"/>
    <property type="match status" value="1"/>
</dbReference>
<accession>A0A501WPQ7</accession>
<dbReference type="PROSITE" id="PS50931">
    <property type="entry name" value="HTH_LYSR"/>
    <property type="match status" value="1"/>
</dbReference>
<dbReference type="InterPro" id="IPR005119">
    <property type="entry name" value="LysR_subst-bd"/>
</dbReference>
<evidence type="ECO:0000259" key="5">
    <source>
        <dbReference type="PROSITE" id="PS50931"/>
    </source>
</evidence>
<evidence type="ECO:0000256" key="2">
    <source>
        <dbReference type="ARBA" id="ARBA00023015"/>
    </source>
</evidence>
<dbReference type="PANTHER" id="PTHR30537:SF74">
    <property type="entry name" value="HTH-TYPE TRANSCRIPTIONAL REGULATOR TRPI"/>
    <property type="match status" value="1"/>
</dbReference>
<evidence type="ECO:0000313" key="7">
    <source>
        <dbReference type="Proteomes" id="UP000319255"/>
    </source>
</evidence>
<keyword evidence="3" id="KW-0238">DNA-binding</keyword>
<dbReference type="SUPFAM" id="SSF46785">
    <property type="entry name" value="Winged helix' DNA-binding domain"/>
    <property type="match status" value="1"/>
</dbReference>
<gene>
    <name evidence="6" type="ORF">FJM51_08715</name>
</gene>
<reference evidence="6 7" key="1">
    <citation type="submission" date="2019-06" db="EMBL/GenBank/DDBJ databases">
        <title>A novel bacterium of genus Amaricoccus, isolated from marine sediment.</title>
        <authorList>
            <person name="Huang H."/>
            <person name="Mo K."/>
            <person name="Hu Y."/>
        </authorList>
    </citation>
    <scope>NUCLEOTIDE SEQUENCE [LARGE SCALE GENOMIC DNA]</scope>
    <source>
        <strain evidence="6 7">HB172011</strain>
    </source>
</reference>
<dbReference type="InterPro" id="IPR036390">
    <property type="entry name" value="WH_DNA-bd_sf"/>
</dbReference>
<dbReference type="InterPro" id="IPR058163">
    <property type="entry name" value="LysR-type_TF_proteobact-type"/>
</dbReference>
<dbReference type="InterPro" id="IPR036388">
    <property type="entry name" value="WH-like_DNA-bd_sf"/>
</dbReference>
<dbReference type="Gene3D" id="3.40.190.10">
    <property type="entry name" value="Periplasmic binding protein-like II"/>
    <property type="match status" value="2"/>
</dbReference>
<evidence type="ECO:0000256" key="1">
    <source>
        <dbReference type="ARBA" id="ARBA00009437"/>
    </source>
</evidence>
<dbReference type="Proteomes" id="UP000319255">
    <property type="component" value="Unassembled WGS sequence"/>
</dbReference>
<proteinExistence type="inferred from homology"/>
<dbReference type="Gene3D" id="1.10.10.10">
    <property type="entry name" value="Winged helix-like DNA-binding domain superfamily/Winged helix DNA-binding domain"/>
    <property type="match status" value="1"/>
</dbReference>
<evidence type="ECO:0000256" key="4">
    <source>
        <dbReference type="ARBA" id="ARBA00023163"/>
    </source>
</evidence>
<dbReference type="PANTHER" id="PTHR30537">
    <property type="entry name" value="HTH-TYPE TRANSCRIPTIONAL REGULATOR"/>
    <property type="match status" value="1"/>
</dbReference>
<feature type="domain" description="HTH lysR-type" evidence="5">
    <location>
        <begin position="9"/>
        <end position="66"/>
    </location>
</feature>
<name>A0A501WPQ7_9RHOB</name>
<keyword evidence="2" id="KW-0805">Transcription regulation</keyword>
<keyword evidence="4" id="KW-0804">Transcription</keyword>
<dbReference type="GO" id="GO:0003700">
    <property type="term" value="F:DNA-binding transcription factor activity"/>
    <property type="evidence" value="ECO:0007669"/>
    <property type="project" value="InterPro"/>
</dbReference>
<dbReference type="Pfam" id="PF00126">
    <property type="entry name" value="HTH_1"/>
    <property type="match status" value="1"/>
</dbReference>
<dbReference type="GO" id="GO:0006351">
    <property type="term" value="P:DNA-templated transcription"/>
    <property type="evidence" value="ECO:0007669"/>
    <property type="project" value="TreeGrafter"/>
</dbReference>
<organism evidence="6 7">
    <name type="scientific">Amaricoccus solimangrovi</name>
    <dbReference type="NCBI Taxonomy" id="2589815"/>
    <lineage>
        <taxon>Bacteria</taxon>
        <taxon>Pseudomonadati</taxon>
        <taxon>Pseudomonadota</taxon>
        <taxon>Alphaproteobacteria</taxon>
        <taxon>Rhodobacterales</taxon>
        <taxon>Paracoccaceae</taxon>
        <taxon>Amaricoccus</taxon>
    </lineage>
</organism>
<comment type="similarity">
    <text evidence="1">Belongs to the LysR transcriptional regulatory family.</text>
</comment>
<dbReference type="OrthoDB" id="9804958at2"/>
<sequence length="302" mass="33460">MAHRYYQLPSLTALAAFEAAARHRSVHRAAQELNVTPGAVSRQIKALEEDLGTALFTRGRTGLTLTADAEALHVVLSQAFGRAAETIQAIRGGNRARRVVLACTHAFATFWLMPRIGDFWRRFPEISVDHVISDDARDFQRAEVDLRVRYGLGDWPGESSTPLMTEMIYPVAGRGFAERYAGRGPADIPELPLLHVDWADAEWTGWDELLRRGGVPHGALAGRRFGTFGVVIQACQEDQGLAVGWHRLVRGLVDEGRIVPFTGLRIASPGSYYLSWNDKRDLSGPAATLRDWFLETARADDV</sequence>
<dbReference type="AlphaFoldDB" id="A0A501WPQ7"/>
<protein>
    <submittedName>
        <fullName evidence="6">LysR family transcriptional regulator</fullName>
    </submittedName>
</protein>